<dbReference type="SUPFAM" id="SSF143212">
    <property type="entry name" value="Rv2632c-like"/>
    <property type="match status" value="1"/>
</dbReference>
<gene>
    <name evidence="2" type="ORF">IAG42_00850</name>
</gene>
<dbReference type="EMBL" id="CP061281">
    <property type="protein sequence ID" value="QNS02297.1"/>
    <property type="molecule type" value="Genomic_DNA"/>
</dbReference>
<keyword evidence="3" id="KW-1185">Reference proteome</keyword>
<protein>
    <submittedName>
        <fullName evidence="2">DUF1876 domain-containing protein</fullName>
    </submittedName>
</protein>
<evidence type="ECO:0000313" key="3">
    <source>
        <dbReference type="Proteomes" id="UP000516428"/>
    </source>
</evidence>
<reference evidence="2 3" key="1">
    <citation type="submission" date="2020-09" db="EMBL/GenBank/DDBJ databases">
        <title>A novel species.</title>
        <authorList>
            <person name="Gao J."/>
        </authorList>
    </citation>
    <scope>NUCLEOTIDE SEQUENCE [LARGE SCALE GENOMIC DNA]</scope>
    <source>
        <strain evidence="2 3">CRXT-Y-14</strain>
    </source>
</reference>
<sequence length="98" mass="10716">MSHTTEWTARVHLFEEDRSTTARVDLDTGTTRLTERGTARCNPVDTDVPEIGDELAAARALEKLAGRLKGIAYQDMKAAGNDRAPGTEAEDGWPDMGR</sequence>
<evidence type="ECO:0000313" key="2">
    <source>
        <dbReference type="EMBL" id="QNS02297.1"/>
    </source>
</evidence>
<dbReference type="Pfam" id="PF08962">
    <property type="entry name" value="Rv2632c-like"/>
    <property type="match status" value="1"/>
</dbReference>
<evidence type="ECO:0000256" key="1">
    <source>
        <dbReference type="SAM" id="MobiDB-lite"/>
    </source>
</evidence>
<accession>A0A7H1B0P2</accession>
<dbReference type="AlphaFoldDB" id="A0A7H1B0P2"/>
<feature type="region of interest" description="Disordered" evidence="1">
    <location>
        <begin position="79"/>
        <end position="98"/>
    </location>
</feature>
<dbReference type="Gene3D" id="3.30.160.240">
    <property type="entry name" value="Rv1738"/>
    <property type="match status" value="1"/>
</dbReference>
<dbReference type="Proteomes" id="UP000516428">
    <property type="component" value="Chromosome"/>
</dbReference>
<dbReference type="KEGG" id="sxn:IAG42_00850"/>
<dbReference type="RefSeq" id="WP_188335052.1">
    <property type="nucleotide sequence ID" value="NZ_CP061281.1"/>
</dbReference>
<name>A0A7H1B0P2_9ACTN</name>
<organism evidence="2 3">
    <name type="scientific">Streptomyces xanthii</name>
    <dbReference type="NCBI Taxonomy" id="2768069"/>
    <lineage>
        <taxon>Bacteria</taxon>
        <taxon>Bacillati</taxon>
        <taxon>Actinomycetota</taxon>
        <taxon>Actinomycetes</taxon>
        <taxon>Kitasatosporales</taxon>
        <taxon>Streptomycetaceae</taxon>
        <taxon>Streptomyces</taxon>
    </lineage>
</organism>
<dbReference type="InterPro" id="IPR038070">
    <property type="entry name" value="Rv2632c-like_sf"/>
</dbReference>
<proteinExistence type="predicted"/>
<dbReference type="InterPro" id="IPR015057">
    <property type="entry name" value="Rv2632c-like"/>
</dbReference>
<feature type="compositionally biased region" description="Acidic residues" evidence="1">
    <location>
        <begin position="88"/>
        <end position="98"/>
    </location>
</feature>